<feature type="compositionally biased region" description="Pro residues" evidence="6">
    <location>
        <begin position="906"/>
        <end position="917"/>
    </location>
</feature>
<reference evidence="10" key="1">
    <citation type="submission" date="2025-08" db="UniProtKB">
        <authorList>
            <consortium name="RefSeq"/>
        </authorList>
    </citation>
    <scope>IDENTIFICATION</scope>
    <source>
        <tissue evidence="10">Gonads</tissue>
    </source>
</reference>
<dbReference type="InterPro" id="IPR000731">
    <property type="entry name" value="SSD"/>
</dbReference>
<dbReference type="Proteomes" id="UP000085678">
    <property type="component" value="Unplaced"/>
</dbReference>
<dbReference type="RefSeq" id="XP_013382604.1">
    <property type="nucleotide sequence ID" value="XM_013527150.1"/>
</dbReference>
<dbReference type="Pfam" id="PF03176">
    <property type="entry name" value="MMPL"/>
    <property type="match status" value="1"/>
</dbReference>
<accession>A0A1S3HBS8</accession>
<feature type="transmembrane region" description="Helical" evidence="7">
    <location>
        <begin position="272"/>
        <end position="298"/>
    </location>
</feature>
<dbReference type="PANTHER" id="PTHR10796">
    <property type="entry name" value="PATCHED-RELATED"/>
    <property type="match status" value="1"/>
</dbReference>
<dbReference type="Pfam" id="PF12349">
    <property type="entry name" value="Sterol-sensing"/>
    <property type="match status" value="1"/>
</dbReference>
<feature type="domain" description="SSD" evidence="8">
    <location>
        <begin position="275"/>
        <end position="435"/>
    </location>
</feature>
<feature type="transmembrane region" description="Helical" evidence="7">
    <location>
        <begin position="378"/>
        <end position="398"/>
    </location>
</feature>
<sequence length="988" mass="110495">MTGKTSDFDEKKEVKKNCSFCDCMCLRKVSNVIVNGLETAFYRLGQAIGTYPWVTILISIVFVALCGIGFMKFYQEDAVENLWVPYGSPSVDHMDWVSKYYPSVTRFQSMMVVDDNVLTPKVLNAMLDIDISIKAINSSSYNWTSICTKIFGSICWSSSLLELWSFNETHIRNLTQAEILDTVNNVTRSPVFFNDYNVSKVLGAITKDANGKIISAEATTMTYFINDESAESVDALAWEQQFIDIGAKGHAGIKEVNYYAFRTRSDEGGGAIFGDLTLLSVGYFLIIIFVAIVLGTFNCVEHRIWLALGCVLAVGMSIIMSFGLSSAFGVAYGPVHSVLPFLLLGIGVDDAFVIIQSWNNLHPHEKEKPLPDRVGLMLKHAGVAITVTSITDFVAFAIGATTILPALRSFCIFAALGILGLYIFQATFFVACHTINERRVEAVRNACCCCYPHRNYKPNQCSQKGLMAAFFKKYYASFLLKLPVKIIVLVATLGLLGVNVYGLINLKQDFDFNWFIPSDSYASKYTKNMEKFFPSDGASASIYFGEIDYYRNFSYLEEAYTKMSNSEYTYEGTVNSFFEDFKVFVNESTDNRTLVYLNANKWPSNETNFYRLLRAFILWVPSGRRYISYVNMTDTEPYKLKASQIFMKHKDFPDAQTEVKAMDNLRSIADGLGLPSDKCFAYSRSYLNWESNKVIQIELYRNIGLAFACVFLVTLILIANIWTCILVLTCVVMTLVDVGGLMYFWGLTIDSVTTVNTILAIGLAVDYAAHIGHMFMTELGTRNERAKTTIGDMGPAVFNGGFSTFLAFVLLAFSGSYVFQVFFKVFFGVVVYGLFHGLIYLPVILSWLGPAPYLSAIKEAEEEEAEDKLRMENGGIATVQGYENHVMYDKHQRIEPPPDYEGSRPYIPPPDYTPPSSPQLQGRYSNPPSAGGPPSYPASDRKTPSSGHMSRPSSRYNDNNINNGYVSRKASGHRADSRQQNALPNVHV</sequence>
<evidence type="ECO:0000313" key="9">
    <source>
        <dbReference type="Proteomes" id="UP000085678"/>
    </source>
</evidence>
<feature type="transmembrane region" description="Helical" evidence="7">
    <location>
        <begin position="410"/>
        <end position="431"/>
    </location>
</feature>
<evidence type="ECO:0000259" key="8">
    <source>
        <dbReference type="PROSITE" id="PS50156"/>
    </source>
</evidence>
<keyword evidence="5 7" id="KW-0472">Membrane</keyword>
<dbReference type="OMA" id="TFFLGWF"/>
<dbReference type="OrthoDB" id="6510177at2759"/>
<dbReference type="STRING" id="7574.A0A1S3HBS8"/>
<keyword evidence="9" id="KW-1185">Reference proteome</keyword>
<evidence type="ECO:0000256" key="6">
    <source>
        <dbReference type="SAM" id="MobiDB-lite"/>
    </source>
</evidence>
<feature type="transmembrane region" description="Helical" evidence="7">
    <location>
        <begin position="796"/>
        <end position="819"/>
    </location>
</feature>
<feature type="transmembrane region" description="Helical" evidence="7">
    <location>
        <begin position="338"/>
        <end position="358"/>
    </location>
</feature>
<feature type="transmembrane region" description="Helical" evidence="7">
    <location>
        <begin position="756"/>
        <end position="775"/>
    </location>
</feature>
<dbReference type="KEGG" id="lak:106153278"/>
<evidence type="ECO:0000256" key="3">
    <source>
        <dbReference type="ARBA" id="ARBA00022692"/>
    </source>
</evidence>
<keyword evidence="3 7" id="KW-0812">Transmembrane</keyword>
<organism evidence="9 10">
    <name type="scientific">Lingula anatina</name>
    <name type="common">Brachiopod</name>
    <name type="synonym">Lingula unguis</name>
    <dbReference type="NCBI Taxonomy" id="7574"/>
    <lineage>
        <taxon>Eukaryota</taxon>
        <taxon>Metazoa</taxon>
        <taxon>Spiralia</taxon>
        <taxon>Lophotrochozoa</taxon>
        <taxon>Brachiopoda</taxon>
        <taxon>Linguliformea</taxon>
        <taxon>Lingulata</taxon>
        <taxon>Lingulida</taxon>
        <taxon>Linguloidea</taxon>
        <taxon>Lingulidae</taxon>
        <taxon>Lingula</taxon>
    </lineage>
</organism>
<gene>
    <name evidence="10" type="primary">LOC106153278</name>
</gene>
<keyword evidence="4 7" id="KW-1133">Transmembrane helix</keyword>
<dbReference type="SUPFAM" id="SSF82866">
    <property type="entry name" value="Multidrug efflux transporter AcrB transmembrane domain"/>
    <property type="match status" value="2"/>
</dbReference>
<protein>
    <submittedName>
        <fullName evidence="10">Protein patched homolog 1</fullName>
    </submittedName>
</protein>
<evidence type="ECO:0000256" key="1">
    <source>
        <dbReference type="ARBA" id="ARBA00004141"/>
    </source>
</evidence>
<evidence type="ECO:0000256" key="4">
    <source>
        <dbReference type="ARBA" id="ARBA00022989"/>
    </source>
</evidence>
<dbReference type="PANTHER" id="PTHR10796:SF130">
    <property type="entry name" value="PATCHED DOMAIN-CONTAINING PROTEIN 3-LIKE PROTEIN"/>
    <property type="match status" value="1"/>
</dbReference>
<feature type="transmembrane region" description="Helical" evidence="7">
    <location>
        <begin position="825"/>
        <end position="848"/>
    </location>
</feature>
<dbReference type="Gene3D" id="1.20.1640.10">
    <property type="entry name" value="Multidrug efflux transporter AcrB transmembrane domain"/>
    <property type="match status" value="2"/>
</dbReference>
<dbReference type="PROSITE" id="PS50156">
    <property type="entry name" value="SSD"/>
    <property type="match status" value="1"/>
</dbReference>
<comment type="subcellular location">
    <subcellularLocation>
        <location evidence="1">Membrane</location>
        <topology evidence="1">Multi-pass membrane protein</topology>
    </subcellularLocation>
</comment>
<evidence type="ECO:0000313" key="10">
    <source>
        <dbReference type="RefSeq" id="XP_013382604.1"/>
    </source>
</evidence>
<feature type="region of interest" description="Disordered" evidence="6">
    <location>
        <begin position="893"/>
        <end position="988"/>
    </location>
</feature>
<dbReference type="GeneID" id="106153278"/>
<evidence type="ECO:0000256" key="7">
    <source>
        <dbReference type="SAM" id="Phobius"/>
    </source>
</evidence>
<name>A0A1S3HBS8_LINAN</name>
<dbReference type="InterPro" id="IPR053958">
    <property type="entry name" value="HMGCR/SNAP/NPC1-like_SSD"/>
</dbReference>
<dbReference type="InParanoid" id="A0A1S3HBS8"/>
<dbReference type="InterPro" id="IPR004869">
    <property type="entry name" value="MMPL_dom"/>
</dbReference>
<feature type="transmembrane region" description="Helical" evidence="7">
    <location>
        <begin position="482"/>
        <end position="504"/>
    </location>
</feature>
<feature type="compositionally biased region" description="Polar residues" evidence="6">
    <location>
        <begin position="978"/>
        <end position="988"/>
    </location>
</feature>
<feature type="transmembrane region" description="Helical" evidence="7">
    <location>
        <begin position="51"/>
        <end position="71"/>
    </location>
</feature>
<comment type="similarity">
    <text evidence="2">Belongs to the patched family.</text>
</comment>
<evidence type="ECO:0000256" key="2">
    <source>
        <dbReference type="ARBA" id="ARBA00005585"/>
    </source>
</evidence>
<dbReference type="InterPro" id="IPR051697">
    <property type="entry name" value="Patched_domain-protein"/>
</dbReference>
<dbReference type="AlphaFoldDB" id="A0A1S3HBS8"/>
<feature type="transmembrane region" description="Helical" evidence="7">
    <location>
        <begin position="703"/>
        <end position="736"/>
    </location>
</feature>
<feature type="transmembrane region" description="Helical" evidence="7">
    <location>
        <begin position="304"/>
        <end position="331"/>
    </location>
</feature>
<dbReference type="GO" id="GO:0016020">
    <property type="term" value="C:membrane"/>
    <property type="evidence" value="ECO:0007669"/>
    <property type="project" value="UniProtKB-SubCell"/>
</dbReference>
<feature type="compositionally biased region" description="Polar residues" evidence="6">
    <location>
        <begin position="944"/>
        <end position="965"/>
    </location>
</feature>
<evidence type="ECO:0000256" key="5">
    <source>
        <dbReference type="ARBA" id="ARBA00023136"/>
    </source>
</evidence>
<proteinExistence type="inferred from homology"/>